<sequence>MQNVNTQLTPMNSGLKLSSYGSEPAPDTTLYRSIVGALQYATITRPELSYCVNKVCQYMHSPLLSHWTAVKRILRYVVAGTLDYGLYIKPAPDFALDVFCDVDWASDLDDRKSTTSYCVYFGGYDLLAANPVLHARTKHSEIDLYFVRDKVLWQQIQVKHVPASAQLADFFTKHIVVARSMNSGPNSVFFLSPH</sequence>
<evidence type="ECO:0000313" key="1">
    <source>
        <dbReference type="EnsemblPlants" id="cds.evm.model.08.1181"/>
    </source>
</evidence>
<keyword evidence="2" id="KW-1185">Reference proteome</keyword>
<proteinExistence type="predicted"/>
<reference evidence="1" key="2">
    <citation type="submission" date="2021-03" db="UniProtKB">
        <authorList>
            <consortium name="EnsemblPlants"/>
        </authorList>
    </citation>
    <scope>IDENTIFICATION</scope>
</reference>
<dbReference type="AlphaFoldDB" id="A0A803Q7V7"/>
<protein>
    <submittedName>
        <fullName evidence="1">Uncharacterized protein</fullName>
    </submittedName>
</protein>
<accession>A0A803Q7V7</accession>
<reference evidence="1" key="1">
    <citation type="submission" date="2018-11" db="EMBL/GenBank/DDBJ databases">
        <authorList>
            <person name="Grassa J C."/>
        </authorList>
    </citation>
    <scope>NUCLEOTIDE SEQUENCE [LARGE SCALE GENOMIC DNA]</scope>
</reference>
<dbReference type="EnsemblPlants" id="evm.model.08.1181">
    <property type="protein sequence ID" value="cds.evm.model.08.1181"/>
    <property type="gene ID" value="evm.TU.08.1181"/>
</dbReference>
<dbReference type="EMBL" id="UZAU01000705">
    <property type="status" value="NOT_ANNOTATED_CDS"/>
    <property type="molecule type" value="Genomic_DNA"/>
</dbReference>
<organism evidence="1 2">
    <name type="scientific">Cannabis sativa</name>
    <name type="common">Hemp</name>
    <name type="synonym">Marijuana</name>
    <dbReference type="NCBI Taxonomy" id="3483"/>
    <lineage>
        <taxon>Eukaryota</taxon>
        <taxon>Viridiplantae</taxon>
        <taxon>Streptophyta</taxon>
        <taxon>Embryophyta</taxon>
        <taxon>Tracheophyta</taxon>
        <taxon>Spermatophyta</taxon>
        <taxon>Magnoliopsida</taxon>
        <taxon>eudicotyledons</taxon>
        <taxon>Gunneridae</taxon>
        <taxon>Pentapetalae</taxon>
        <taxon>rosids</taxon>
        <taxon>fabids</taxon>
        <taxon>Rosales</taxon>
        <taxon>Cannabaceae</taxon>
        <taxon>Cannabis</taxon>
    </lineage>
</organism>
<dbReference type="OMA" id="RMMHERT"/>
<dbReference type="PANTHER" id="PTHR11439">
    <property type="entry name" value="GAG-POL-RELATED RETROTRANSPOSON"/>
    <property type="match status" value="1"/>
</dbReference>
<dbReference type="Gramene" id="evm.model.08.1181">
    <property type="protein sequence ID" value="cds.evm.model.08.1181"/>
    <property type="gene ID" value="evm.TU.08.1181"/>
</dbReference>
<dbReference type="Proteomes" id="UP000596661">
    <property type="component" value="Chromosome 8"/>
</dbReference>
<evidence type="ECO:0000313" key="2">
    <source>
        <dbReference type="Proteomes" id="UP000596661"/>
    </source>
</evidence>
<dbReference type="CDD" id="cd09272">
    <property type="entry name" value="RNase_HI_RT_Ty1"/>
    <property type="match status" value="1"/>
</dbReference>
<name>A0A803Q7V7_CANSA</name>
<dbReference type="PANTHER" id="PTHR11439:SF455">
    <property type="entry name" value="RLK (RECEPTOR-LIKE PROTEIN KINASE) 8, PUTATIVE-RELATED"/>
    <property type="match status" value="1"/>
</dbReference>